<dbReference type="OrthoDB" id="9950781at2"/>
<dbReference type="PATRIC" id="fig|1158609.3.peg.1763"/>
<evidence type="ECO:0000313" key="2">
    <source>
        <dbReference type="EMBL" id="EOT73069.1"/>
    </source>
</evidence>
<accession>R2TKS0</accession>
<dbReference type="AlphaFoldDB" id="R2TKS0"/>
<evidence type="ECO:0000313" key="3">
    <source>
        <dbReference type="Proteomes" id="UP000013781"/>
    </source>
</evidence>
<reference evidence="1 3" key="1">
    <citation type="submission" date="2013-02" db="EMBL/GenBank/DDBJ databases">
        <title>The Genome Sequence of Enterococcus moraviensis BAA-383.</title>
        <authorList>
            <consortium name="The Broad Institute Genome Sequencing Platform"/>
            <consortium name="The Broad Institute Genome Sequencing Center for Infectious Disease"/>
            <person name="Earl A.M."/>
            <person name="Gilmore M.S."/>
            <person name="Lebreton F."/>
            <person name="Walker B."/>
            <person name="Young S.K."/>
            <person name="Zeng Q."/>
            <person name="Gargeya S."/>
            <person name="Fitzgerald M."/>
            <person name="Haas B."/>
            <person name="Abouelleil A."/>
            <person name="Alvarado L."/>
            <person name="Arachchi H.M."/>
            <person name="Berlin A.M."/>
            <person name="Chapman S.B."/>
            <person name="Dewar J."/>
            <person name="Goldberg J."/>
            <person name="Griggs A."/>
            <person name="Gujja S."/>
            <person name="Hansen M."/>
            <person name="Howarth C."/>
            <person name="Imamovic A."/>
            <person name="Larimer J."/>
            <person name="McCowan C."/>
            <person name="Murphy C."/>
            <person name="Neiman D."/>
            <person name="Pearson M."/>
            <person name="Priest M."/>
            <person name="Roberts A."/>
            <person name="Saif S."/>
            <person name="Shea T."/>
            <person name="Sisk P."/>
            <person name="Sykes S."/>
            <person name="Wortman J."/>
            <person name="Nusbaum C."/>
            <person name="Birren B."/>
        </authorList>
    </citation>
    <scope>NUCLEOTIDE SEQUENCE [LARGE SCALE GENOMIC DNA]</scope>
    <source>
        <strain evidence="1 3">ATCC BAA-383</strain>
    </source>
</reference>
<protein>
    <submittedName>
        <fullName evidence="1">Uncharacterized protein</fullName>
    </submittedName>
</protein>
<dbReference type="HOGENOM" id="CLU_201726_0_0_9"/>
<dbReference type="eggNOG" id="ENOG503075J">
    <property type="taxonomic scope" value="Bacteria"/>
</dbReference>
<evidence type="ECO:0000313" key="4">
    <source>
        <dbReference type="Proteomes" id="UP000014157"/>
    </source>
</evidence>
<dbReference type="EMBL" id="ASWB01000001">
    <property type="protein sequence ID" value="EOT73069.1"/>
    <property type="molecule type" value="Genomic_DNA"/>
</dbReference>
<sequence>MIRPLKTTTKYYATTEAEAKSKVDEIKEKSTGLVTSTKIDQKSHKEAGDYFELTVVQTFTSSKDIIESGV</sequence>
<gene>
    <name evidence="2" type="ORF">I586_00062</name>
    <name evidence="1" type="ORF">UAY_01805</name>
</gene>
<dbReference type="STRING" id="155617.RV09_GL000028"/>
<keyword evidence="4" id="KW-1185">Reference proteome</keyword>
<organism evidence="1 3">
    <name type="scientific">Enterococcus moraviensis ATCC BAA-383</name>
    <dbReference type="NCBI Taxonomy" id="1158609"/>
    <lineage>
        <taxon>Bacteria</taxon>
        <taxon>Bacillati</taxon>
        <taxon>Bacillota</taxon>
        <taxon>Bacilli</taxon>
        <taxon>Lactobacillales</taxon>
        <taxon>Enterococcaceae</taxon>
        <taxon>Enterococcus</taxon>
    </lineage>
</organism>
<dbReference type="Proteomes" id="UP000013781">
    <property type="component" value="Unassembled WGS sequence"/>
</dbReference>
<dbReference type="EMBL" id="AJAS01000014">
    <property type="protein sequence ID" value="EOI00702.1"/>
    <property type="molecule type" value="Genomic_DNA"/>
</dbReference>
<dbReference type="Proteomes" id="UP000014157">
    <property type="component" value="Unassembled WGS sequence"/>
</dbReference>
<comment type="caution">
    <text evidence="1">The sequence shown here is derived from an EMBL/GenBank/DDBJ whole genome shotgun (WGS) entry which is preliminary data.</text>
</comment>
<name>R2TKS0_9ENTE</name>
<dbReference type="RefSeq" id="WP_010765184.1">
    <property type="nucleotide sequence ID" value="NZ_ASWB01000001.1"/>
</dbReference>
<evidence type="ECO:0000313" key="1">
    <source>
        <dbReference type="EMBL" id="EOI00702.1"/>
    </source>
</evidence>
<proteinExistence type="predicted"/>
<reference evidence="2 4" key="2">
    <citation type="submission" date="2013-03" db="EMBL/GenBank/DDBJ databases">
        <title>The Genome Sequence of Enterococcus moraviensis BAA-383 (PacBio/Illumina hybrid assembly).</title>
        <authorList>
            <consortium name="The Broad Institute Genomics Platform"/>
            <consortium name="The Broad Institute Genome Sequencing Center for Infectious Disease"/>
            <person name="Earl A."/>
            <person name="Russ C."/>
            <person name="Gilmore M."/>
            <person name="Surin D."/>
            <person name="Walker B."/>
            <person name="Young S."/>
            <person name="Zeng Q."/>
            <person name="Gargeya S."/>
            <person name="Fitzgerald M."/>
            <person name="Haas B."/>
            <person name="Abouelleil A."/>
            <person name="Allen A.W."/>
            <person name="Alvarado L."/>
            <person name="Arachchi H.M."/>
            <person name="Berlin A.M."/>
            <person name="Chapman S.B."/>
            <person name="Gainer-Dewar J."/>
            <person name="Goldberg J."/>
            <person name="Griggs A."/>
            <person name="Gujja S."/>
            <person name="Hansen M."/>
            <person name="Howarth C."/>
            <person name="Imamovic A."/>
            <person name="Ireland A."/>
            <person name="Larimer J."/>
            <person name="McCowan C."/>
            <person name="Murphy C."/>
            <person name="Pearson M."/>
            <person name="Poon T.W."/>
            <person name="Priest M."/>
            <person name="Roberts A."/>
            <person name="Saif S."/>
            <person name="Shea T."/>
            <person name="Sisk P."/>
            <person name="Sykes S."/>
            <person name="Wortman J."/>
            <person name="Nusbaum C."/>
            <person name="Birren B."/>
        </authorList>
    </citation>
    <scope>NUCLEOTIDE SEQUENCE [LARGE SCALE GENOMIC DNA]</scope>
    <source>
        <strain evidence="2 4">ATCC BAA-383</strain>
    </source>
</reference>